<evidence type="ECO:0000256" key="7">
    <source>
        <dbReference type="RuleBase" id="RU366031"/>
    </source>
</evidence>
<dbReference type="OrthoDB" id="652091at2759"/>
<name>A0A565BCJ3_9BRAS</name>
<dbReference type="Gene3D" id="1.20.910.10">
    <property type="entry name" value="Heme oxygenase-like"/>
    <property type="match status" value="1"/>
</dbReference>
<dbReference type="InterPro" id="IPR016053">
    <property type="entry name" value="Haem_Oase-like"/>
</dbReference>
<gene>
    <name evidence="10" type="ORF">ANE_LOCUS8991</name>
</gene>
<dbReference type="EMBL" id="CABITT030000003">
    <property type="protein sequence ID" value="VVA98546.1"/>
    <property type="molecule type" value="Genomic_DNA"/>
</dbReference>
<evidence type="ECO:0000256" key="3">
    <source>
        <dbReference type="ARBA" id="ARBA00013109"/>
    </source>
</evidence>
<dbReference type="GO" id="GO:0004392">
    <property type="term" value="F:heme oxygenase (decyclizing) activity"/>
    <property type="evidence" value="ECO:0007669"/>
    <property type="project" value="InterPro"/>
</dbReference>
<evidence type="ECO:0000259" key="9">
    <source>
        <dbReference type="Pfam" id="PF02602"/>
    </source>
</evidence>
<accession>A0A565BCJ3</accession>
<comment type="function">
    <text evidence="7">Catalyzes cyclization of the linear tetrapyrrole, hydroxymethylbilane, to the macrocyclic uroporphyrinogen III.</text>
</comment>
<dbReference type="GO" id="GO:0009507">
    <property type="term" value="C:chloroplast"/>
    <property type="evidence" value="ECO:0007669"/>
    <property type="project" value="TreeGrafter"/>
</dbReference>
<proteinExistence type="inferred from homology"/>
<feature type="compositionally biased region" description="Low complexity" evidence="8">
    <location>
        <begin position="254"/>
        <end position="270"/>
    </location>
</feature>
<dbReference type="Gene3D" id="3.40.50.10090">
    <property type="match status" value="2"/>
</dbReference>
<dbReference type="InterPro" id="IPR002051">
    <property type="entry name" value="Haem_Oase"/>
</dbReference>
<dbReference type="InterPro" id="IPR036108">
    <property type="entry name" value="4pyrrol_syn_uPrphyn_synt_sf"/>
</dbReference>
<comment type="similarity">
    <text evidence="2 7">Belongs to the uroporphyrinogen-III synthase family.</text>
</comment>
<sequence>MPEKRSSRFIFFLEKYGISSLELPLIQHAPGPDSNRLASVLSDKSFDWIIITSPEAGSVFLEAWKAASSPKVKVGVVGAGTARVFEETMQSAEGSLHVAFTPSKATGKVLAMELPDNVGKRSSVLYPASLKASNEIEDGLSSRGFEVLRLNTYTTIPVQSVDAMLLQQALSAPVLSVASPSAIRAWINLIQNVEQWSNYVACIGETTASAAKRLGLKNVYYPEQPGIEGWVESIMEALDAHTDSSNSISLPFESSSPRRSSSTPPVTVPSNQKASKRKRTKYRKQHPGESVGITEEMRFVAMRLRNVNGNKVDPCHSDTERDKVEEKNDYELEGETWRPSKEGLLKFLVDSKLVFNTIERIVDESEDVSYAYFRRTGLERSESLERDLQWFTTQNLAIPEPSNVGVSYAKYLEEQAGENAPLFLSHFYNIYFSHINGGQVIIRQVSEKLLGGKELEFNRWEGEAQDLLKGVREKLNVLGEHWTRDEKNKCLKETAKAFKYMGQIVRLIIS</sequence>
<dbReference type="SUPFAM" id="SSF48613">
    <property type="entry name" value="Heme oxygenase-like"/>
    <property type="match status" value="1"/>
</dbReference>
<evidence type="ECO:0000256" key="2">
    <source>
        <dbReference type="ARBA" id="ARBA00008133"/>
    </source>
</evidence>
<dbReference type="Proteomes" id="UP000489600">
    <property type="component" value="Unassembled WGS sequence"/>
</dbReference>
<dbReference type="GO" id="GO:0006788">
    <property type="term" value="P:heme oxidation"/>
    <property type="evidence" value="ECO:0007669"/>
    <property type="project" value="InterPro"/>
</dbReference>
<dbReference type="PANTHER" id="PTHR38042">
    <property type="entry name" value="UROPORPHYRINOGEN-III SYNTHASE, CHLOROPLASTIC"/>
    <property type="match status" value="1"/>
</dbReference>
<comment type="pathway">
    <text evidence="1 7">Porphyrin-containing compound metabolism; protoporphyrin-IX biosynthesis; coproporphyrinogen-III from 5-aminolevulinate: step 3/4.</text>
</comment>
<dbReference type="InterPro" id="IPR003754">
    <property type="entry name" value="4pyrrol_synth_uPrphyn_synth"/>
</dbReference>
<dbReference type="CDD" id="cd19165">
    <property type="entry name" value="HemeO"/>
    <property type="match status" value="1"/>
</dbReference>
<keyword evidence="5 7" id="KW-0627">Porphyrin biosynthesis</keyword>
<reference evidence="10" key="1">
    <citation type="submission" date="2019-07" db="EMBL/GenBank/DDBJ databases">
        <authorList>
            <person name="Dittberner H."/>
        </authorList>
    </citation>
    <scope>NUCLEOTIDE SEQUENCE [LARGE SCALE GENOMIC DNA]</scope>
</reference>
<evidence type="ECO:0000256" key="4">
    <source>
        <dbReference type="ARBA" id="ARBA00023239"/>
    </source>
</evidence>
<dbReference type="CDD" id="cd06578">
    <property type="entry name" value="HemD"/>
    <property type="match status" value="1"/>
</dbReference>
<organism evidence="10 11">
    <name type="scientific">Arabis nemorensis</name>
    <dbReference type="NCBI Taxonomy" id="586526"/>
    <lineage>
        <taxon>Eukaryota</taxon>
        <taxon>Viridiplantae</taxon>
        <taxon>Streptophyta</taxon>
        <taxon>Embryophyta</taxon>
        <taxon>Tracheophyta</taxon>
        <taxon>Spermatophyta</taxon>
        <taxon>Magnoliopsida</taxon>
        <taxon>eudicotyledons</taxon>
        <taxon>Gunneridae</taxon>
        <taxon>Pentapetalae</taxon>
        <taxon>rosids</taxon>
        <taxon>malvids</taxon>
        <taxon>Brassicales</taxon>
        <taxon>Brassicaceae</taxon>
        <taxon>Arabideae</taxon>
        <taxon>Arabis</taxon>
    </lineage>
</organism>
<evidence type="ECO:0000313" key="10">
    <source>
        <dbReference type="EMBL" id="VVA98546.1"/>
    </source>
</evidence>
<dbReference type="EC" id="4.2.1.75" evidence="3 7"/>
<dbReference type="FunFam" id="3.40.50.10090:FF:000009">
    <property type="entry name" value="Uroporphyrinogen-III synthase, chloroplastic"/>
    <property type="match status" value="1"/>
</dbReference>
<dbReference type="InterPro" id="IPR039793">
    <property type="entry name" value="UROS/Hem4"/>
</dbReference>
<evidence type="ECO:0000256" key="6">
    <source>
        <dbReference type="ARBA" id="ARBA00048617"/>
    </source>
</evidence>
<comment type="catalytic activity">
    <reaction evidence="6 7">
        <text>hydroxymethylbilane = uroporphyrinogen III + H2O</text>
        <dbReference type="Rhea" id="RHEA:18965"/>
        <dbReference type="ChEBI" id="CHEBI:15377"/>
        <dbReference type="ChEBI" id="CHEBI:57308"/>
        <dbReference type="ChEBI" id="CHEBI:57845"/>
        <dbReference type="EC" id="4.2.1.75"/>
    </reaction>
</comment>
<dbReference type="PANTHER" id="PTHR38042:SF1">
    <property type="entry name" value="UROPORPHYRINOGEN-III SYNTHASE, CHLOROPLASTIC"/>
    <property type="match status" value="1"/>
</dbReference>
<dbReference type="AlphaFoldDB" id="A0A565BCJ3"/>
<evidence type="ECO:0000256" key="8">
    <source>
        <dbReference type="SAM" id="MobiDB-lite"/>
    </source>
</evidence>
<dbReference type="InterPro" id="IPR016084">
    <property type="entry name" value="Haem_Oase-like_multi-hlx"/>
</dbReference>
<dbReference type="Pfam" id="PF01126">
    <property type="entry name" value="Heme_oxygenase"/>
    <property type="match status" value="1"/>
</dbReference>
<feature type="domain" description="Tetrapyrrole biosynthesis uroporphyrinogen III synthase" evidence="9">
    <location>
        <begin position="13"/>
        <end position="232"/>
    </location>
</feature>
<dbReference type="GO" id="GO:0006782">
    <property type="term" value="P:protoporphyrinogen IX biosynthetic process"/>
    <property type="evidence" value="ECO:0007669"/>
    <property type="project" value="UniProtKB-UniRule"/>
</dbReference>
<protein>
    <recommendedName>
        <fullName evidence="3 7">Uroporphyrinogen-III synthase</fullName>
        <ecNumber evidence="3 7">4.2.1.75</ecNumber>
    </recommendedName>
</protein>
<dbReference type="SUPFAM" id="SSF69618">
    <property type="entry name" value="HemD-like"/>
    <property type="match status" value="1"/>
</dbReference>
<evidence type="ECO:0000313" key="11">
    <source>
        <dbReference type="Proteomes" id="UP000489600"/>
    </source>
</evidence>
<keyword evidence="4 7" id="KW-0456">Lyase</keyword>
<keyword evidence="11" id="KW-1185">Reference proteome</keyword>
<dbReference type="UniPathway" id="UPA00251">
    <property type="reaction ID" value="UER00320"/>
</dbReference>
<comment type="caution">
    <text evidence="10">The sequence shown here is derived from an EMBL/GenBank/DDBJ whole genome shotgun (WGS) entry which is preliminary data.</text>
</comment>
<dbReference type="GO" id="GO:0004852">
    <property type="term" value="F:uroporphyrinogen-III synthase activity"/>
    <property type="evidence" value="ECO:0007669"/>
    <property type="project" value="UniProtKB-UniRule"/>
</dbReference>
<feature type="region of interest" description="Disordered" evidence="8">
    <location>
        <begin position="245"/>
        <end position="289"/>
    </location>
</feature>
<dbReference type="Pfam" id="PF02602">
    <property type="entry name" value="HEM4"/>
    <property type="match status" value="1"/>
</dbReference>
<evidence type="ECO:0000256" key="5">
    <source>
        <dbReference type="ARBA" id="ARBA00023244"/>
    </source>
</evidence>
<dbReference type="GO" id="GO:0006780">
    <property type="term" value="P:uroporphyrinogen III biosynthetic process"/>
    <property type="evidence" value="ECO:0007669"/>
    <property type="project" value="UniProtKB-UniRule"/>
</dbReference>
<evidence type="ECO:0000256" key="1">
    <source>
        <dbReference type="ARBA" id="ARBA00004772"/>
    </source>
</evidence>
<feature type="compositionally biased region" description="Basic residues" evidence="8">
    <location>
        <begin position="274"/>
        <end position="285"/>
    </location>
</feature>